<gene>
    <name evidence="2" type="ORF">Nepgr_023088</name>
</gene>
<accession>A0AAD3T3P6</accession>
<reference evidence="2" key="1">
    <citation type="submission" date="2023-05" db="EMBL/GenBank/DDBJ databases">
        <title>Nepenthes gracilis genome sequencing.</title>
        <authorList>
            <person name="Fukushima K."/>
        </authorList>
    </citation>
    <scope>NUCLEOTIDE SEQUENCE</scope>
    <source>
        <strain evidence="2">SING2019-196</strain>
    </source>
</reference>
<keyword evidence="1" id="KW-0812">Transmembrane</keyword>
<name>A0AAD3T3P6_NEPGR</name>
<proteinExistence type="predicted"/>
<dbReference type="Proteomes" id="UP001279734">
    <property type="component" value="Unassembled WGS sequence"/>
</dbReference>
<evidence type="ECO:0000256" key="1">
    <source>
        <dbReference type="SAM" id="Phobius"/>
    </source>
</evidence>
<keyword evidence="3" id="KW-1185">Reference proteome</keyword>
<protein>
    <submittedName>
        <fullName evidence="2">Uncharacterized protein</fullName>
    </submittedName>
</protein>
<sequence>MCHVANFRSFCCLLDVAELRCCPVRAILPLEPATKSDGWIRTAIVVIISCFMLICWDLAMVIMVVVLRPFYLLIAGIHHLVQHGRQKLLSAEATLVLLKVCCMLQPSCLLLLNSRIDGSLPPLAPECCSS</sequence>
<feature type="transmembrane region" description="Helical" evidence="1">
    <location>
        <begin position="39"/>
        <end position="67"/>
    </location>
</feature>
<organism evidence="2 3">
    <name type="scientific">Nepenthes gracilis</name>
    <name type="common">Slender pitcher plant</name>
    <dbReference type="NCBI Taxonomy" id="150966"/>
    <lineage>
        <taxon>Eukaryota</taxon>
        <taxon>Viridiplantae</taxon>
        <taxon>Streptophyta</taxon>
        <taxon>Embryophyta</taxon>
        <taxon>Tracheophyta</taxon>
        <taxon>Spermatophyta</taxon>
        <taxon>Magnoliopsida</taxon>
        <taxon>eudicotyledons</taxon>
        <taxon>Gunneridae</taxon>
        <taxon>Pentapetalae</taxon>
        <taxon>Caryophyllales</taxon>
        <taxon>Nepenthaceae</taxon>
        <taxon>Nepenthes</taxon>
    </lineage>
</organism>
<keyword evidence="1" id="KW-1133">Transmembrane helix</keyword>
<evidence type="ECO:0000313" key="2">
    <source>
        <dbReference type="EMBL" id="GMH21246.1"/>
    </source>
</evidence>
<evidence type="ECO:0000313" key="3">
    <source>
        <dbReference type="Proteomes" id="UP001279734"/>
    </source>
</evidence>
<dbReference type="AlphaFoldDB" id="A0AAD3T3P6"/>
<keyword evidence="1" id="KW-0472">Membrane</keyword>
<dbReference type="EMBL" id="BSYO01000023">
    <property type="protein sequence ID" value="GMH21246.1"/>
    <property type="molecule type" value="Genomic_DNA"/>
</dbReference>
<comment type="caution">
    <text evidence="2">The sequence shown here is derived from an EMBL/GenBank/DDBJ whole genome shotgun (WGS) entry which is preliminary data.</text>
</comment>